<dbReference type="Gene3D" id="3.30.200.20">
    <property type="entry name" value="Phosphorylase Kinase, domain 1"/>
    <property type="match status" value="1"/>
</dbReference>
<dbReference type="GO" id="GO:0080090">
    <property type="term" value="P:regulation of primary metabolic process"/>
    <property type="evidence" value="ECO:0007669"/>
    <property type="project" value="UniProtKB-ARBA"/>
</dbReference>
<evidence type="ECO:0000256" key="10">
    <source>
        <dbReference type="SAM" id="Phobius"/>
    </source>
</evidence>
<feature type="region of interest" description="Disordered" evidence="9">
    <location>
        <begin position="300"/>
        <end position="324"/>
    </location>
</feature>
<sequence>MPLTIGDTFAGYRVLRLLGSGGMGEVYSVQHPRLPRQEALKVLRPEFSQDESFRERFTREADLASGLRHPHIVGIHDRGEHDGLLWIAMDYIEGTDLGQLLDGRYPQGLPVGHVLTVVAAVASALDYAHKKGLLHRDVKPANIIVADLDTDDPKIFLADFGIARPLNDTSSITTTNMTVGTVAYAAPEQLMGEPMNGKADQYALAATTYHLLTGSQLFPNSNPAVVIGRHLSTTPPSLGDERPDLAVLDAPVRQALEKSPEDRHATCAAFALAVRGASISTASQQATTLAPVTARPHRVPNLAEGRKTPPVTKKLSPPAPPPVQLQDAGVRQAWPIVVGTLVAVALVGGAAVALVSRPWEHTGAETTTPAVSRAVTGTTSMPTSFTVSTRTPTATAGPTSAAWSYAGLSCPYVPALTLQTAQSVVVICDEGTGIYTYKGLRLKDNARIDLPGVVATPTGFSVTNDDTRYDISRNGLVIYTGGDVYAEPAISSGP</sequence>
<dbReference type="InterPro" id="IPR011009">
    <property type="entry name" value="Kinase-like_dom_sf"/>
</dbReference>
<dbReference type="SUPFAM" id="SSF56112">
    <property type="entry name" value="Protein kinase-like (PK-like)"/>
    <property type="match status" value="1"/>
</dbReference>
<dbReference type="PROSITE" id="PS00108">
    <property type="entry name" value="PROTEIN_KINASE_ST"/>
    <property type="match status" value="1"/>
</dbReference>
<evidence type="ECO:0000256" key="7">
    <source>
        <dbReference type="ARBA" id="ARBA00047899"/>
    </source>
</evidence>
<keyword evidence="10" id="KW-0472">Membrane</keyword>
<evidence type="ECO:0000256" key="1">
    <source>
        <dbReference type="ARBA" id="ARBA00012513"/>
    </source>
</evidence>
<dbReference type="Proteomes" id="UP000220340">
    <property type="component" value="Unassembled WGS sequence"/>
</dbReference>
<keyword evidence="5 13" id="KW-0418">Kinase</keyword>
<comment type="catalytic activity">
    <reaction evidence="8">
        <text>L-seryl-[protein] + ATP = O-phospho-L-seryl-[protein] + ADP + H(+)</text>
        <dbReference type="Rhea" id="RHEA:17989"/>
        <dbReference type="Rhea" id="RHEA-COMP:9863"/>
        <dbReference type="Rhea" id="RHEA-COMP:11604"/>
        <dbReference type="ChEBI" id="CHEBI:15378"/>
        <dbReference type="ChEBI" id="CHEBI:29999"/>
        <dbReference type="ChEBI" id="CHEBI:30616"/>
        <dbReference type="ChEBI" id="CHEBI:83421"/>
        <dbReference type="ChEBI" id="CHEBI:456216"/>
        <dbReference type="EC" id="2.7.11.1"/>
    </reaction>
</comment>
<dbReference type="EMBL" id="PDCR01000005">
    <property type="protein sequence ID" value="PEG55577.1"/>
    <property type="molecule type" value="Genomic_DNA"/>
</dbReference>
<evidence type="ECO:0000313" key="12">
    <source>
        <dbReference type="EMBL" id="OPE53767.1"/>
    </source>
</evidence>
<reference evidence="12 14" key="1">
    <citation type="submission" date="2016-09" db="EMBL/GenBank/DDBJ databases">
        <title>genome sequences of unsequenced Mycobacteria.</title>
        <authorList>
            <person name="Greninger A.L."/>
            <person name="Jerome K.R."/>
            <person name="Mcnair B."/>
            <person name="Wallis C."/>
            <person name="Fang F."/>
        </authorList>
    </citation>
    <scope>NUCLEOTIDE SEQUENCE [LARGE SCALE GENOMIC DNA]</scope>
    <source>
        <strain evidence="12 14">BM1</strain>
    </source>
</reference>
<accession>A0A1Q4H944</accession>
<keyword evidence="2 13" id="KW-0723">Serine/threonine-protein kinase</keyword>
<evidence type="ECO:0000256" key="2">
    <source>
        <dbReference type="ARBA" id="ARBA00022527"/>
    </source>
</evidence>
<keyword evidence="4" id="KW-0547">Nucleotide-binding</keyword>
<comment type="caution">
    <text evidence="13">The sequence shown here is derived from an EMBL/GenBank/DDBJ whole genome shotgun (WGS) entry which is preliminary data.</text>
</comment>
<dbReference type="FunFam" id="3.30.200.20:FF:000035">
    <property type="entry name" value="Serine/threonine protein kinase Stk1"/>
    <property type="match status" value="1"/>
</dbReference>
<keyword evidence="15" id="KW-1185">Reference proteome</keyword>
<evidence type="ECO:0000259" key="11">
    <source>
        <dbReference type="PROSITE" id="PS50011"/>
    </source>
</evidence>
<reference evidence="13 15" key="2">
    <citation type="submission" date="2017-10" db="EMBL/GenBank/DDBJ databases">
        <title>The new phylogeny of genus Mycobacterium.</title>
        <authorList>
            <person name="Tortoli E."/>
            <person name="Trovato A."/>
            <person name="Cirillo D.M."/>
        </authorList>
    </citation>
    <scope>NUCLEOTIDE SEQUENCE [LARGE SCALE GENOMIC DNA]</scope>
    <source>
        <strain evidence="13 15">IP141170001</strain>
    </source>
</reference>
<evidence type="ECO:0000256" key="6">
    <source>
        <dbReference type="ARBA" id="ARBA00022840"/>
    </source>
</evidence>
<dbReference type="EC" id="2.7.11.1" evidence="1"/>
<evidence type="ECO:0000256" key="9">
    <source>
        <dbReference type="SAM" id="MobiDB-lite"/>
    </source>
</evidence>
<evidence type="ECO:0000256" key="5">
    <source>
        <dbReference type="ARBA" id="ARBA00022777"/>
    </source>
</evidence>
<dbReference type="GO" id="GO:0005524">
    <property type="term" value="F:ATP binding"/>
    <property type="evidence" value="ECO:0007669"/>
    <property type="project" value="UniProtKB-KW"/>
</dbReference>
<name>A0A1Q4H944_9MYCO</name>
<dbReference type="Proteomes" id="UP000191039">
    <property type="component" value="Unassembled WGS sequence"/>
</dbReference>
<organism evidence="13 15">
    <name type="scientific">Mycolicibacterium diernhoferi</name>
    <dbReference type="NCBI Taxonomy" id="1801"/>
    <lineage>
        <taxon>Bacteria</taxon>
        <taxon>Bacillati</taxon>
        <taxon>Actinomycetota</taxon>
        <taxon>Actinomycetes</taxon>
        <taxon>Mycobacteriales</taxon>
        <taxon>Mycobacteriaceae</taxon>
        <taxon>Mycolicibacterium</taxon>
    </lineage>
</organism>
<dbReference type="OrthoDB" id="9762169at2"/>
<keyword evidence="10" id="KW-1133">Transmembrane helix</keyword>
<evidence type="ECO:0000256" key="3">
    <source>
        <dbReference type="ARBA" id="ARBA00022679"/>
    </source>
</evidence>
<dbReference type="CDD" id="cd14014">
    <property type="entry name" value="STKc_PknB_like"/>
    <property type="match status" value="1"/>
</dbReference>
<dbReference type="Pfam" id="PF00069">
    <property type="entry name" value="Pkinase"/>
    <property type="match status" value="1"/>
</dbReference>
<dbReference type="SMART" id="SM00220">
    <property type="entry name" value="S_TKc"/>
    <property type="match status" value="1"/>
</dbReference>
<dbReference type="RefSeq" id="WP_073858210.1">
    <property type="nucleotide sequence ID" value="NZ_BAAATC010000019.1"/>
</dbReference>
<feature type="domain" description="Protein kinase" evidence="11">
    <location>
        <begin position="12"/>
        <end position="279"/>
    </location>
</feature>
<dbReference type="PANTHER" id="PTHR43289:SF6">
    <property type="entry name" value="SERINE_THREONINE-PROTEIN KINASE NEKL-3"/>
    <property type="match status" value="1"/>
</dbReference>
<dbReference type="GO" id="GO:0004674">
    <property type="term" value="F:protein serine/threonine kinase activity"/>
    <property type="evidence" value="ECO:0007669"/>
    <property type="project" value="UniProtKB-KW"/>
</dbReference>
<keyword evidence="3" id="KW-0808">Transferase</keyword>
<dbReference type="PROSITE" id="PS50011">
    <property type="entry name" value="PROTEIN_KINASE_DOM"/>
    <property type="match status" value="1"/>
</dbReference>
<evidence type="ECO:0000256" key="8">
    <source>
        <dbReference type="ARBA" id="ARBA00048679"/>
    </source>
</evidence>
<protein>
    <recommendedName>
        <fullName evidence="1">non-specific serine/threonine protein kinase</fullName>
        <ecNumber evidence="1">2.7.11.1</ecNumber>
    </recommendedName>
</protein>
<dbReference type="EMBL" id="MIJD01000132">
    <property type="protein sequence ID" value="OPE53767.1"/>
    <property type="molecule type" value="Genomic_DNA"/>
</dbReference>
<dbReference type="InterPro" id="IPR008271">
    <property type="entry name" value="Ser/Thr_kinase_AS"/>
</dbReference>
<gene>
    <name evidence="12" type="ORF">BV510_13865</name>
    <name evidence="13" type="ORF">CRI78_04750</name>
</gene>
<keyword evidence="6" id="KW-0067">ATP-binding</keyword>
<keyword evidence="10" id="KW-0812">Transmembrane</keyword>
<dbReference type="InterPro" id="IPR000719">
    <property type="entry name" value="Prot_kinase_dom"/>
</dbReference>
<feature type="transmembrane region" description="Helical" evidence="10">
    <location>
        <begin position="333"/>
        <end position="355"/>
    </location>
</feature>
<evidence type="ECO:0000313" key="13">
    <source>
        <dbReference type="EMBL" id="PEG55577.1"/>
    </source>
</evidence>
<dbReference type="Gene3D" id="1.10.510.10">
    <property type="entry name" value="Transferase(Phosphotransferase) domain 1"/>
    <property type="match status" value="1"/>
</dbReference>
<dbReference type="PANTHER" id="PTHR43289">
    <property type="entry name" value="MITOGEN-ACTIVATED PROTEIN KINASE KINASE KINASE 20-RELATED"/>
    <property type="match status" value="1"/>
</dbReference>
<evidence type="ECO:0000313" key="15">
    <source>
        <dbReference type="Proteomes" id="UP000220340"/>
    </source>
</evidence>
<evidence type="ECO:0000256" key="4">
    <source>
        <dbReference type="ARBA" id="ARBA00022741"/>
    </source>
</evidence>
<comment type="catalytic activity">
    <reaction evidence="7">
        <text>L-threonyl-[protein] + ATP = O-phospho-L-threonyl-[protein] + ADP + H(+)</text>
        <dbReference type="Rhea" id="RHEA:46608"/>
        <dbReference type="Rhea" id="RHEA-COMP:11060"/>
        <dbReference type="Rhea" id="RHEA-COMP:11605"/>
        <dbReference type="ChEBI" id="CHEBI:15378"/>
        <dbReference type="ChEBI" id="CHEBI:30013"/>
        <dbReference type="ChEBI" id="CHEBI:30616"/>
        <dbReference type="ChEBI" id="CHEBI:61977"/>
        <dbReference type="ChEBI" id="CHEBI:456216"/>
        <dbReference type="EC" id="2.7.11.1"/>
    </reaction>
</comment>
<dbReference type="STRING" id="1801.BRW64_20135"/>
<evidence type="ECO:0000313" key="14">
    <source>
        <dbReference type="Proteomes" id="UP000191039"/>
    </source>
</evidence>
<proteinExistence type="predicted"/>
<dbReference type="AlphaFoldDB" id="A0A1Q4H944"/>